<evidence type="ECO:0000313" key="1">
    <source>
        <dbReference type="EMBL" id="PNH11743.1"/>
    </source>
</evidence>
<reference evidence="1 2" key="1">
    <citation type="journal article" date="2017" name="Mol. Biol. Evol.">
        <title>The 4-celled Tetrabaena socialis nuclear genome reveals the essential components for genetic control of cell number at the origin of multicellularity in the volvocine lineage.</title>
        <authorList>
            <person name="Featherston J."/>
            <person name="Arakaki Y."/>
            <person name="Hanschen E.R."/>
            <person name="Ferris P.J."/>
            <person name="Michod R.E."/>
            <person name="Olson B.J.S.C."/>
            <person name="Nozaki H."/>
            <person name="Durand P.M."/>
        </authorList>
    </citation>
    <scope>NUCLEOTIDE SEQUENCE [LARGE SCALE GENOMIC DNA]</scope>
    <source>
        <strain evidence="1 2">NIES-571</strain>
    </source>
</reference>
<protein>
    <submittedName>
        <fullName evidence="1">Uncharacterized protein</fullName>
    </submittedName>
</protein>
<dbReference type="Proteomes" id="UP000236333">
    <property type="component" value="Unassembled WGS sequence"/>
</dbReference>
<proteinExistence type="predicted"/>
<feature type="non-terminal residue" evidence="1">
    <location>
        <position position="118"/>
    </location>
</feature>
<keyword evidence="2" id="KW-1185">Reference proteome</keyword>
<gene>
    <name evidence="1" type="ORF">TSOC_001425</name>
</gene>
<name>A0A2J8AGU8_9CHLO</name>
<dbReference type="EMBL" id="PGGS01000023">
    <property type="protein sequence ID" value="PNH11743.1"/>
    <property type="molecule type" value="Genomic_DNA"/>
</dbReference>
<comment type="caution">
    <text evidence="1">The sequence shown here is derived from an EMBL/GenBank/DDBJ whole genome shotgun (WGS) entry which is preliminary data.</text>
</comment>
<accession>A0A2J8AGU8</accession>
<organism evidence="1 2">
    <name type="scientific">Tetrabaena socialis</name>
    <dbReference type="NCBI Taxonomy" id="47790"/>
    <lineage>
        <taxon>Eukaryota</taxon>
        <taxon>Viridiplantae</taxon>
        <taxon>Chlorophyta</taxon>
        <taxon>core chlorophytes</taxon>
        <taxon>Chlorophyceae</taxon>
        <taxon>CS clade</taxon>
        <taxon>Chlamydomonadales</taxon>
        <taxon>Tetrabaenaceae</taxon>
        <taxon>Tetrabaena</taxon>
    </lineage>
</organism>
<evidence type="ECO:0000313" key="2">
    <source>
        <dbReference type="Proteomes" id="UP000236333"/>
    </source>
</evidence>
<sequence length="118" mass="12813">MHIQWVRPQRFRQPAVRIGASSHPHPPKVYLPFFSGRSARIRESMVRRATSGRRSRRGAAAVRDASGCFDSASCTADSAEGCGRELKAALDLSLAALRALLTLLRGPMLASLAQLALE</sequence>
<dbReference type="AlphaFoldDB" id="A0A2J8AGU8"/>